<keyword evidence="4 6" id="KW-0496">Mitochondrion</keyword>
<proteinExistence type="inferred from homology"/>
<dbReference type="EMBL" id="KV454436">
    <property type="protein sequence ID" value="ODQ78149.1"/>
    <property type="molecule type" value="Genomic_DNA"/>
</dbReference>
<keyword evidence="8" id="KW-1185">Reference proteome</keyword>
<evidence type="ECO:0000256" key="2">
    <source>
        <dbReference type="ARBA" id="ARBA00006020"/>
    </source>
</evidence>
<dbReference type="PANTHER" id="PTHR13137">
    <property type="entry name" value="DC11 ACN9 HOMOLOG"/>
    <property type="match status" value="1"/>
</dbReference>
<accession>A0A1E3QKD1</accession>
<name>A0A1E3QKD1_9ASCO</name>
<dbReference type="GO" id="GO:0015976">
    <property type="term" value="P:carbon utilization"/>
    <property type="evidence" value="ECO:0007669"/>
    <property type="project" value="EnsemblFungi"/>
</dbReference>
<dbReference type="RefSeq" id="XP_018983477.1">
    <property type="nucleotide sequence ID" value="XM_019129560.1"/>
</dbReference>
<dbReference type="CDD" id="cd20270">
    <property type="entry name" value="Complex1_LYR_SDHAF3_LYRM10"/>
    <property type="match status" value="1"/>
</dbReference>
<comment type="similarity">
    <text evidence="2 6">Belongs to the complex I LYR family. SDHAF3 subfamily.</text>
</comment>
<dbReference type="InterPro" id="IPR008381">
    <property type="entry name" value="SDHAF3/Sdh7"/>
</dbReference>
<dbReference type="STRING" id="984486.A0A1E3QKD1"/>
<dbReference type="Proteomes" id="UP000094336">
    <property type="component" value="Unassembled WGS sequence"/>
</dbReference>
<comment type="function">
    <text evidence="6">Plays an essential role in the assembly of succinate dehydrogenase (SDH), an enzyme complex (also referred to as respiratory complex II) that is a component of both the tricarboxylic acid (TCA) cycle and the mitochondrial electron transport chain, and which couples the oxidation of succinate to fumarate with the reduction of ubiquinone (coenzyme Q) to ubiquinol. Promotes maturation of the iron-sulfur protein subunit of the SDH catalytic dimer, protecting it from the deleterious effects of oxidants. May act together with SDHAF1.</text>
</comment>
<evidence type="ECO:0000256" key="6">
    <source>
        <dbReference type="RuleBase" id="RU368039"/>
    </source>
</evidence>
<dbReference type="GO" id="GO:0006105">
    <property type="term" value="P:succinate metabolic process"/>
    <property type="evidence" value="ECO:0007669"/>
    <property type="project" value="TreeGrafter"/>
</dbReference>
<dbReference type="GO" id="GO:0005759">
    <property type="term" value="C:mitochondrial matrix"/>
    <property type="evidence" value="ECO:0007669"/>
    <property type="project" value="UniProtKB-SubCell"/>
</dbReference>
<keyword evidence="5 6" id="KW-0143">Chaperone</keyword>
<evidence type="ECO:0000313" key="8">
    <source>
        <dbReference type="Proteomes" id="UP000094336"/>
    </source>
</evidence>
<dbReference type="AlphaFoldDB" id="A0A1E3QKD1"/>
<dbReference type="OrthoDB" id="278329at2759"/>
<comment type="subunit">
    <text evidence="6">Interacts with the iron-sulfur protein subunit within the SDH catalytic dimer.</text>
</comment>
<evidence type="ECO:0000256" key="4">
    <source>
        <dbReference type="ARBA" id="ARBA00023128"/>
    </source>
</evidence>
<sequence length="133" mass="15285">MRPSFVTFVKPRRPVRADSPALLPPLKLYRAILRSHRKLPQLHRDLGDQYVKAEFKAHKSIDNPLHIVGFLTSWQDYLTMVDQGKWMSDESSGADKLAVQGLTMEMLDSMSEDQIVQLYELMKETKKVAGIKE</sequence>
<evidence type="ECO:0000313" key="7">
    <source>
        <dbReference type="EMBL" id="ODQ78149.1"/>
    </source>
</evidence>
<dbReference type="Pfam" id="PF13233">
    <property type="entry name" value="Complex1_LYR_2"/>
    <property type="match status" value="1"/>
</dbReference>
<evidence type="ECO:0000256" key="3">
    <source>
        <dbReference type="ARBA" id="ARBA00022946"/>
    </source>
</evidence>
<dbReference type="GO" id="GO:0006111">
    <property type="term" value="P:regulation of gluconeogenesis"/>
    <property type="evidence" value="ECO:0007669"/>
    <property type="project" value="EnsemblFungi"/>
</dbReference>
<gene>
    <name evidence="7" type="ORF">BABINDRAFT_162822</name>
</gene>
<comment type="subcellular location">
    <subcellularLocation>
        <location evidence="1 6">Mitochondrion matrix</location>
    </subcellularLocation>
</comment>
<reference evidence="8" key="1">
    <citation type="submission" date="2016-05" db="EMBL/GenBank/DDBJ databases">
        <title>Comparative genomics of biotechnologically important yeasts.</title>
        <authorList>
            <consortium name="DOE Joint Genome Institute"/>
            <person name="Riley R."/>
            <person name="Haridas S."/>
            <person name="Wolfe K.H."/>
            <person name="Lopes M.R."/>
            <person name="Hittinger C.T."/>
            <person name="Goker M."/>
            <person name="Salamov A."/>
            <person name="Wisecaver J."/>
            <person name="Long T.M."/>
            <person name="Aerts A.L."/>
            <person name="Barry K."/>
            <person name="Choi C."/>
            <person name="Clum A."/>
            <person name="Coughlan A.Y."/>
            <person name="Deshpande S."/>
            <person name="Douglass A.P."/>
            <person name="Hanson S.J."/>
            <person name="Klenk H.-P."/>
            <person name="Labutti K."/>
            <person name="Lapidus A."/>
            <person name="Lindquist E."/>
            <person name="Lipzen A."/>
            <person name="Meier-Kolthoff J.P."/>
            <person name="Ohm R.A."/>
            <person name="Otillar R.P."/>
            <person name="Pangilinan J."/>
            <person name="Peng Y."/>
            <person name="Rokas A."/>
            <person name="Rosa C.A."/>
            <person name="Scheuner C."/>
            <person name="Sibirny A.A."/>
            <person name="Slot J.C."/>
            <person name="Stielow J.B."/>
            <person name="Sun H."/>
            <person name="Kurtzman C.P."/>
            <person name="Blackwell M."/>
            <person name="Grigoriev I.V."/>
            <person name="Jeffries T.W."/>
        </authorList>
    </citation>
    <scope>NUCLEOTIDE SEQUENCE [LARGE SCALE GENOMIC DNA]</scope>
    <source>
        <strain evidence="8">NRRL Y-12698</strain>
    </source>
</reference>
<keyword evidence="3" id="KW-0809">Transit peptide</keyword>
<dbReference type="GO" id="GO:0034553">
    <property type="term" value="P:mitochondrial respiratory chain complex II assembly"/>
    <property type="evidence" value="ECO:0007669"/>
    <property type="project" value="UniProtKB-UniRule"/>
</dbReference>
<protein>
    <recommendedName>
        <fullName evidence="6">Succinate dehydrogenase assembly factor 3</fullName>
        <shortName evidence="6">SDH assembly factor 3</shortName>
        <shortName evidence="6">SDHAF3</shortName>
    </recommendedName>
</protein>
<dbReference type="GO" id="GO:0005758">
    <property type="term" value="C:mitochondrial intermembrane space"/>
    <property type="evidence" value="ECO:0007669"/>
    <property type="project" value="TreeGrafter"/>
</dbReference>
<dbReference type="PANTHER" id="PTHR13137:SF6">
    <property type="entry name" value="SUCCINATE DEHYDROGENASE ASSEMBLY FACTOR 3, MITOCHONDRIAL"/>
    <property type="match status" value="1"/>
</dbReference>
<evidence type="ECO:0000256" key="5">
    <source>
        <dbReference type="ARBA" id="ARBA00023186"/>
    </source>
</evidence>
<dbReference type="GeneID" id="30147413"/>
<organism evidence="7 8">
    <name type="scientific">Babjeviella inositovora NRRL Y-12698</name>
    <dbReference type="NCBI Taxonomy" id="984486"/>
    <lineage>
        <taxon>Eukaryota</taxon>
        <taxon>Fungi</taxon>
        <taxon>Dikarya</taxon>
        <taxon>Ascomycota</taxon>
        <taxon>Saccharomycotina</taxon>
        <taxon>Pichiomycetes</taxon>
        <taxon>Serinales incertae sedis</taxon>
        <taxon>Babjeviella</taxon>
    </lineage>
</organism>
<evidence type="ECO:0000256" key="1">
    <source>
        <dbReference type="ARBA" id="ARBA00004305"/>
    </source>
</evidence>